<dbReference type="Proteomes" id="UP000033649">
    <property type="component" value="Unassembled WGS sequence"/>
</dbReference>
<dbReference type="STRING" id="429727.VE26_02405"/>
<evidence type="ECO:0000313" key="2">
    <source>
        <dbReference type="EMBL" id="KKB08922.1"/>
    </source>
</evidence>
<dbReference type="PANTHER" id="PTHR23150">
    <property type="entry name" value="SULFATASE MODIFYING FACTOR 1, 2"/>
    <property type="match status" value="1"/>
</dbReference>
<sequence>MTCACCAPSRDVRPPDADLVPAVTPLASLGMSERPVFVRGGKTHVGTNSPMLAQDGEGPERAIVLADYSLEALTVTNARFADFVAATGYVTEAERFGWSAVFFNTPERLDAARRAGAGLSWWHRVEGATWNMPEGPGSDIEARMDHPVVQVSWADANAFATWVGGRLPNEAEWEHAARGGAHRQRFPWGDAEPTDETVFCNIWQGNFPTYNSEADGFLRTAPAMSFAPNALGLYNMAGNVWEWTRDPYRIRSNSRRAKARNEQALLHQEKVLKGGSFLCHISYCYRYRIAARMALSPDSATSNTGFRIAYDGHQN</sequence>
<dbReference type="OrthoDB" id="9768004at2"/>
<dbReference type="InterPro" id="IPR042095">
    <property type="entry name" value="SUMF_sf"/>
</dbReference>
<dbReference type="GO" id="GO:0120147">
    <property type="term" value="F:formylglycine-generating oxidase activity"/>
    <property type="evidence" value="ECO:0007669"/>
    <property type="project" value="TreeGrafter"/>
</dbReference>
<dbReference type="InterPro" id="IPR016187">
    <property type="entry name" value="CTDL_fold"/>
</dbReference>
<keyword evidence="3" id="KW-1185">Reference proteome</keyword>
<gene>
    <name evidence="2" type="ORF">VE26_02405</name>
</gene>
<comment type="caution">
    <text evidence="2">The sequence shown here is derived from an EMBL/GenBank/DDBJ whole genome shotgun (WGS) entry which is preliminary data.</text>
</comment>
<feature type="domain" description="Sulfatase-modifying factor enzyme-like" evidence="1">
    <location>
        <begin position="35"/>
        <end position="309"/>
    </location>
</feature>
<reference evidence="2 3" key="1">
    <citation type="submission" date="2015-03" db="EMBL/GenBank/DDBJ databases">
        <authorList>
            <person name="Hassan Y."/>
            <person name="Lepp D."/>
            <person name="Li X.-Z."/>
            <person name="Zhou T."/>
        </authorList>
    </citation>
    <scope>NUCLEOTIDE SEQUENCE [LARGE SCALE GENOMIC DNA]</scope>
    <source>
        <strain evidence="2 3">IPL18</strain>
    </source>
</reference>
<dbReference type="SUPFAM" id="SSF56436">
    <property type="entry name" value="C-type lectin-like"/>
    <property type="match status" value="1"/>
</dbReference>
<evidence type="ECO:0000259" key="1">
    <source>
        <dbReference type="Pfam" id="PF03781"/>
    </source>
</evidence>
<dbReference type="EMBL" id="JZEY01000054">
    <property type="protein sequence ID" value="KKB08922.1"/>
    <property type="molecule type" value="Genomic_DNA"/>
</dbReference>
<proteinExistence type="predicted"/>
<dbReference type="AlphaFoldDB" id="A0A0F5FL18"/>
<dbReference type="PANTHER" id="PTHR23150:SF19">
    <property type="entry name" value="FORMYLGLYCINE-GENERATING ENZYME"/>
    <property type="match status" value="1"/>
</dbReference>
<protein>
    <submittedName>
        <fullName evidence="2">Sulfatase modifying factor 1 (C-alpha-formyglycine-generating enzyme 1)</fullName>
    </submittedName>
</protein>
<dbReference type="PATRIC" id="fig|429727.3.peg.501"/>
<dbReference type="InterPro" id="IPR051043">
    <property type="entry name" value="Sulfatase_Mod_Factor_Kinase"/>
</dbReference>
<accession>A0A0F5FL18</accession>
<evidence type="ECO:0000313" key="3">
    <source>
        <dbReference type="Proteomes" id="UP000033649"/>
    </source>
</evidence>
<dbReference type="Gene3D" id="3.90.1580.10">
    <property type="entry name" value="paralog of FGE (formylglycine-generating enzyme)"/>
    <property type="match status" value="1"/>
</dbReference>
<name>A0A0F5FL18_9HYPH</name>
<dbReference type="InterPro" id="IPR005532">
    <property type="entry name" value="SUMF_dom"/>
</dbReference>
<dbReference type="Pfam" id="PF03781">
    <property type="entry name" value="FGE-sulfatase"/>
    <property type="match status" value="1"/>
</dbReference>
<organism evidence="2 3">
    <name type="scientific">Devosia chinhatensis</name>
    <dbReference type="NCBI Taxonomy" id="429727"/>
    <lineage>
        <taxon>Bacteria</taxon>
        <taxon>Pseudomonadati</taxon>
        <taxon>Pseudomonadota</taxon>
        <taxon>Alphaproteobacteria</taxon>
        <taxon>Hyphomicrobiales</taxon>
        <taxon>Devosiaceae</taxon>
        <taxon>Devosia</taxon>
    </lineage>
</organism>